<comment type="caution">
    <text evidence="1">The sequence shown here is derived from an EMBL/GenBank/DDBJ whole genome shotgun (WGS) entry which is preliminary data.</text>
</comment>
<gene>
    <name evidence="1" type="ORF">AVEN_96241_1</name>
</gene>
<reference evidence="1 2" key="1">
    <citation type="journal article" date="2019" name="Sci. Rep.">
        <title>Orb-weaving spider Araneus ventricosus genome elucidates the spidroin gene catalogue.</title>
        <authorList>
            <person name="Kono N."/>
            <person name="Nakamura H."/>
            <person name="Ohtoshi R."/>
            <person name="Moran D.A.P."/>
            <person name="Shinohara A."/>
            <person name="Yoshida Y."/>
            <person name="Fujiwara M."/>
            <person name="Mori M."/>
            <person name="Tomita M."/>
            <person name="Arakawa K."/>
        </authorList>
    </citation>
    <scope>NUCLEOTIDE SEQUENCE [LARGE SCALE GENOMIC DNA]</scope>
</reference>
<dbReference type="EMBL" id="BGPR01006992">
    <property type="protein sequence ID" value="GBN23404.1"/>
    <property type="molecule type" value="Genomic_DNA"/>
</dbReference>
<name>A0A4Y2MA75_ARAVE</name>
<evidence type="ECO:0000313" key="2">
    <source>
        <dbReference type="Proteomes" id="UP000499080"/>
    </source>
</evidence>
<accession>A0A4Y2MA75</accession>
<proteinExistence type="predicted"/>
<dbReference type="Proteomes" id="UP000499080">
    <property type="component" value="Unassembled WGS sequence"/>
</dbReference>
<dbReference type="OrthoDB" id="8197165at2759"/>
<protein>
    <submittedName>
        <fullName evidence="1">Uncharacterized protein</fullName>
    </submittedName>
</protein>
<evidence type="ECO:0000313" key="1">
    <source>
        <dbReference type="EMBL" id="GBN23404.1"/>
    </source>
</evidence>
<dbReference type="AlphaFoldDB" id="A0A4Y2MA75"/>
<organism evidence="1 2">
    <name type="scientific">Araneus ventricosus</name>
    <name type="common">Orbweaver spider</name>
    <name type="synonym">Epeira ventricosa</name>
    <dbReference type="NCBI Taxonomy" id="182803"/>
    <lineage>
        <taxon>Eukaryota</taxon>
        <taxon>Metazoa</taxon>
        <taxon>Ecdysozoa</taxon>
        <taxon>Arthropoda</taxon>
        <taxon>Chelicerata</taxon>
        <taxon>Arachnida</taxon>
        <taxon>Araneae</taxon>
        <taxon>Araneomorphae</taxon>
        <taxon>Entelegynae</taxon>
        <taxon>Araneoidea</taxon>
        <taxon>Araneidae</taxon>
        <taxon>Araneus</taxon>
    </lineage>
</organism>
<sequence>MPKRISGTSNGGNIARRFFANPTLSSDITGLSIKLIKRFSIILQVISREQEIDEDAFEKYTFDTVKLCVQLCNWYYMPASVNKLLIHGRQIVEYAILPIGHLSEEAQEARNKDFKKFREQFSRKFSMKNTLEDVVHMLSITSDPIITNIRNNSKKHETKLSKEDDLLLKDL</sequence>
<keyword evidence="2" id="KW-1185">Reference proteome</keyword>